<dbReference type="Proteomes" id="UP000185984">
    <property type="component" value="Unassembled WGS sequence"/>
</dbReference>
<comment type="caution">
    <text evidence="1">The sequence shown here is derived from an EMBL/GenBank/DDBJ whole genome shotgun (WGS) entry which is preliminary data.</text>
</comment>
<evidence type="ECO:0000313" key="2">
    <source>
        <dbReference type="Proteomes" id="UP000185984"/>
    </source>
</evidence>
<gene>
    <name evidence="1" type="ORF">NIES1031_13095</name>
</gene>
<dbReference type="EMBL" id="MRCC01000009">
    <property type="protein sequence ID" value="OKH25909.1"/>
    <property type="molecule type" value="Genomic_DNA"/>
</dbReference>
<keyword evidence="2" id="KW-1185">Reference proteome</keyword>
<organism evidence="1 2">
    <name type="scientific">Chroogloeocystis siderophila 5.2 s.c.1</name>
    <dbReference type="NCBI Taxonomy" id="247279"/>
    <lineage>
        <taxon>Bacteria</taxon>
        <taxon>Bacillati</taxon>
        <taxon>Cyanobacteriota</taxon>
        <taxon>Cyanophyceae</taxon>
        <taxon>Oscillatoriophycideae</taxon>
        <taxon>Chroococcales</taxon>
        <taxon>Chroococcaceae</taxon>
        <taxon>Chroogloeocystis</taxon>
    </lineage>
</organism>
<dbReference type="AlphaFoldDB" id="A0A1U7HQS0"/>
<reference evidence="1 2" key="1">
    <citation type="submission" date="2016-11" db="EMBL/GenBank/DDBJ databases">
        <title>Draft Genome Sequences of Nine Cyanobacterial Strains from Diverse Habitats.</title>
        <authorList>
            <person name="Zhu T."/>
            <person name="Hou S."/>
            <person name="Lu X."/>
            <person name="Hess W.R."/>
        </authorList>
    </citation>
    <scope>NUCLEOTIDE SEQUENCE [LARGE SCALE GENOMIC DNA]</scope>
    <source>
        <strain evidence="1 2">5.2 s.c.1</strain>
    </source>
</reference>
<evidence type="ECO:0000313" key="1">
    <source>
        <dbReference type="EMBL" id="OKH25909.1"/>
    </source>
</evidence>
<dbReference type="RefSeq" id="WP_073549835.1">
    <property type="nucleotide sequence ID" value="NZ_CAWMVK010000043.1"/>
</dbReference>
<proteinExistence type="predicted"/>
<name>A0A1U7HQS0_9CHRO</name>
<protein>
    <submittedName>
        <fullName evidence="1">Uncharacterized protein</fullName>
    </submittedName>
</protein>
<dbReference type="OrthoDB" id="9866366at2"/>
<sequence>MYQIHENSLAETILNPSEPNIILPEIEPDLRTPVLPADLFKPVQQLPSWQLHQDWMLPQPPRIIYTYPQRRDLGSIKN</sequence>
<accession>A0A1U7HQS0</accession>